<dbReference type="EMBL" id="JRKL02013213">
    <property type="protein sequence ID" value="KAF3942974.1"/>
    <property type="molecule type" value="Genomic_DNA"/>
</dbReference>
<accession>A0A8J4V9V1</accession>
<evidence type="ECO:0000313" key="1">
    <source>
        <dbReference type="EMBL" id="KAF3942974.1"/>
    </source>
</evidence>
<dbReference type="Proteomes" id="UP000737018">
    <property type="component" value="Unassembled WGS sequence"/>
</dbReference>
<dbReference type="AlphaFoldDB" id="A0A8J4V9V1"/>
<sequence length="66" mass="7888">MIQAYGHPKFYTIRIFRRGERKQGREGVCVHRRLQLHGIRFSWLGPMDSRDVFACIDSDFMCTFHL</sequence>
<comment type="caution">
    <text evidence="1">The sequence shown here is derived from an EMBL/GenBank/DDBJ whole genome shotgun (WGS) entry which is preliminary data.</text>
</comment>
<keyword evidence="2" id="KW-1185">Reference proteome</keyword>
<reference evidence="1" key="1">
    <citation type="submission" date="2020-03" db="EMBL/GenBank/DDBJ databases">
        <title>Castanea mollissima Vanexum genome sequencing.</title>
        <authorList>
            <person name="Staton M."/>
        </authorList>
    </citation>
    <scope>NUCLEOTIDE SEQUENCE</scope>
    <source>
        <tissue evidence="1">Leaf</tissue>
    </source>
</reference>
<proteinExistence type="predicted"/>
<evidence type="ECO:0000313" key="2">
    <source>
        <dbReference type="Proteomes" id="UP000737018"/>
    </source>
</evidence>
<organism evidence="1 2">
    <name type="scientific">Castanea mollissima</name>
    <name type="common">Chinese chestnut</name>
    <dbReference type="NCBI Taxonomy" id="60419"/>
    <lineage>
        <taxon>Eukaryota</taxon>
        <taxon>Viridiplantae</taxon>
        <taxon>Streptophyta</taxon>
        <taxon>Embryophyta</taxon>
        <taxon>Tracheophyta</taxon>
        <taxon>Spermatophyta</taxon>
        <taxon>Magnoliopsida</taxon>
        <taxon>eudicotyledons</taxon>
        <taxon>Gunneridae</taxon>
        <taxon>Pentapetalae</taxon>
        <taxon>rosids</taxon>
        <taxon>fabids</taxon>
        <taxon>Fagales</taxon>
        <taxon>Fagaceae</taxon>
        <taxon>Castanea</taxon>
    </lineage>
</organism>
<name>A0A8J4V9V1_9ROSI</name>
<protein>
    <submittedName>
        <fullName evidence="1">Uncharacterized protein</fullName>
    </submittedName>
</protein>
<gene>
    <name evidence="1" type="ORF">CMV_030428</name>
</gene>